<evidence type="ECO:0000313" key="2">
    <source>
        <dbReference type="EMBL" id="PZR06725.1"/>
    </source>
</evidence>
<evidence type="ECO:0000256" key="1">
    <source>
        <dbReference type="SAM" id="Phobius"/>
    </source>
</evidence>
<keyword evidence="1" id="KW-0472">Membrane</keyword>
<name>A0A2W5T5J4_9CORY</name>
<dbReference type="AlphaFoldDB" id="A0A2W5T5J4"/>
<gene>
    <name evidence="2" type="ORF">DI525_00040</name>
</gene>
<keyword evidence="1" id="KW-0812">Transmembrane</keyword>
<evidence type="ECO:0008006" key="4">
    <source>
        <dbReference type="Google" id="ProtNLM"/>
    </source>
</evidence>
<feature type="transmembrane region" description="Helical" evidence="1">
    <location>
        <begin position="57"/>
        <end position="80"/>
    </location>
</feature>
<organism evidence="2 3">
    <name type="scientific">Corynebacterium kroppenstedtii</name>
    <dbReference type="NCBI Taxonomy" id="161879"/>
    <lineage>
        <taxon>Bacteria</taxon>
        <taxon>Bacillati</taxon>
        <taxon>Actinomycetota</taxon>
        <taxon>Actinomycetes</taxon>
        <taxon>Mycobacteriales</taxon>
        <taxon>Corynebacteriaceae</taxon>
        <taxon>Corynebacterium</taxon>
    </lineage>
</organism>
<reference evidence="2 3" key="1">
    <citation type="submission" date="2017-08" db="EMBL/GenBank/DDBJ databases">
        <title>Infants hospitalized years apart are colonized by the same room-sourced microbial strains.</title>
        <authorList>
            <person name="Brooks B."/>
            <person name="Olm M.R."/>
            <person name="Firek B.A."/>
            <person name="Baker R."/>
            <person name="Thomas B.C."/>
            <person name="Morowitz M.J."/>
            <person name="Banfield J.F."/>
        </authorList>
    </citation>
    <scope>NUCLEOTIDE SEQUENCE [LARGE SCALE GENOMIC DNA]</scope>
    <source>
        <strain evidence="2">S2_003_000_R1_3</strain>
    </source>
</reference>
<proteinExistence type="predicted"/>
<accession>A0A2W5T5J4</accession>
<dbReference type="Proteomes" id="UP000249432">
    <property type="component" value="Unassembled WGS sequence"/>
</dbReference>
<protein>
    <recommendedName>
        <fullName evidence="4">GtrA-like protein domain-containing protein</fullName>
    </recommendedName>
</protein>
<comment type="caution">
    <text evidence="2">The sequence shown here is derived from an EMBL/GenBank/DDBJ whole genome shotgun (WGS) entry which is preliminary data.</text>
</comment>
<sequence>MASTVAYAVLYLAFSAFFPAHVNNFLCLLITAVLNTAANRAFTFGISGRKNAAKDQLSGLFIFLVCWLVTSLSLVGLSWVNPML</sequence>
<dbReference type="EMBL" id="QFRA01000001">
    <property type="protein sequence ID" value="PZR06725.1"/>
    <property type="molecule type" value="Genomic_DNA"/>
</dbReference>
<feature type="transmembrane region" description="Helical" evidence="1">
    <location>
        <begin position="6"/>
        <end position="36"/>
    </location>
</feature>
<keyword evidence="1" id="KW-1133">Transmembrane helix</keyword>
<evidence type="ECO:0000313" key="3">
    <source>
        <dbReference type="Proteomes" id="UP000249432"/>
    </source>
</evidence>